<organism evidence="2">
    <name type="scientific">Hemiselmis tepida</name>
    <dbReference type="NCBI Taxonomy" id="464990"/>
    <lineage>
        <taxon>Eukaryota</taxon>
        <taxon>Cryptophyceae</taxon>
        <taxon>Cryptomonadales</taxon>
        <taxon>Hemiselmidaceae</taxon>
        <taxon>Hemiselmis</taxon>
    </lineage>
</organism>
<gene>
    <name evidence="2" type="ORF">HTEP1355_LOCUS2869</name>
</gene>
<protein>
    <recommendedName>
        <fullName evidence="1">Chalcone isomerase domain-containing protein</fullName>
    </recommendedName>
</protein>
<dbReference type="InterPro" id="IPR016088">
    <property type="entry name" value="Chalcone_isomerase_3-sand"/>
</dbReference>
<name>A0A7S0V7M3_9CRYP</name>
<dbReference type="SUPFAM" id="SSF54626">
    <property type="entry name" value="Chalcone isomerase"/>
    <property type="match status" value="1"/>
</dbReference>
<evidence type="ECO:0000259" key="1">
    <source>
        <dbReference type="Pfam" id="PF16036"/>
    </source>
</evidence>
<sequence>MAGSRGAESEQASEVYETNTELSFPTTISIPPAPRPMIQKWTGSKPGYVFQMGPSGLGYYPDRYKGGINYAAAPGTGPPLGLVGVGMRCMLQRCDVHIARAYAIGLYIEERTIRGGDAPPVEDPKVNKTLRLVMAREVKGGHIGKGFDRTLIPKMRDITGQKQGDWKGELRKFTRAFQRIGLMKVGAEVLFSMPGDGSITVYVDGVQHEKIQSPTLCQGVVEMYLGDSPVAPLVKEHFLEGFRTAYHKGCKANVPPPGTHAAAA</sequence>
<accession>A0A7S0V7M3</accession>
<evidence type="ECO:0000313" key="2">
    <source>
        <dbReference type="EMBL" id="CAD8782566.1"/>
    </source>
</evidence>
<dbReference type="PANTHER" id="PTHR47698">
    <property type="entry name" value="FATTY-ACID-BINDING PROTEIN 3, CHLOROPLASTIC"/>
    <property type="match status" value="1"/>
</dbReference>
<dbReference type="InterPro" id="IPR016087">
    <property type="entry name" value="Chalcone_isomerase"/>
</dbReference>
<dbReference type="AlphaFoldDB" id="A0A7S0V7M3"/>
<reference evidence="2" key="1">
    <citation type="submission" date="2021-01" db="EMBL/GenBank/DDBJ databases">
        <authorList>
            <person name="Corre E."/>
            <person name="Pelletier E."/>
            <person name="Niang G."/>
            <person name="Scheremetjew M."/>
            <person name="Finn R."/>
            <person name="Kale V."/>
            <person name="Holt S."/>
            <person name="Cochrane G."/>
            <person name="Meng A."/>
            <person name="Brown T."/>
            <person name="Cohen L."/>
        </authorList>
    </citation>
    <scope>NUCLEOTIDE SEQUENCE</scope>
    <source>
        <strain evidence="2">CCMP443</strain>
    </source>
</reference>
<dbReference type="Gene3D" id="3.50.70.10">
    <property type="match status" value="1"/>
</dbReference>
<dbReference type="PANTHER" id="PTHR47698:SF2">
    <property type="entry name" value="FATTY-ACID-BINDING PROTEIN 3, CHLOROPLASTIC"/>
    <property type="match status" value="1"/>
</dbReference>
<dbReference type="Pfam" id="PF16036">
    <property type="entry name" value="Chalcone_3"/>
    <property type="match status" value="1"/>
</dbReference>
<feature type="domain" description="Chalcone isomerase" evidence="1">
    <location>
        <begin position="77"/>
        <end position="239"/>
    </location>
</feature>
<proteinExistence type="predicted"/>
<dbReference type="EMBL" id="HBFN01004807">
    <property type="protein sequence ID" value="CAD8782566.1"/>
    <property type="molecule type" value="Transcribed_RNA"/>
</dbReference>
<dbReference type="GO" id="GO:0016872">
    <property type="term" value="F:intramolecular lyase activity"/>
    <property type="evidence" value="ECO:0007669"/>
    <property type="project" value="InterPro"/>
</dbReference>
<dbReference type="InterPro" id="IPR036298">
    <property type="entry name" value="Chalcone_isomerase_sf"/>
</dbReference>